<keyword evidence="2" id="KW-0808">Transferase</keyword>
<organism evidence="2 3">
    <name type="scientific">Georgenia muralis</name>
    <dbReference type="NCBI Taxonomy" id="154117"/>
    <lineage>
        <taxon>Bacteria</taxon>
        <taxon>Bacillati</taxon>
        <taxon>Actinomycetota</taxon>
        <taxon>Actinomycetes</taxon>
        <taxon>Micrococcales</taxon>
        <taxon>Bogoriellaceae</taxon>
        <taxon>Georgenia</taxon>
    </lineage>
</organism>
<dbReference type="Proteomes" id="UP000280726">
    <property type="component" value="Unassembled WGS sequence"/>
</dbReference>
<protein>
    <submittedName>
        <fullName evidence="2">Molybdopterin/thiamine biosynthesis adenylyltransferase</fullName>
    </submittedName>
</protein>
<dbReference type="PANTHER" id="PTHR43267">
    <property type="entry name" value="TRNA THREONYLCARBAMOYLADENOSINE DEHYDRATASE"/>
    <property type="match status" value="1"/>
</dbReference>
<proteinExistence type="predicted"/>
<dbReference type="OrthoDB" id="8773615at2"/>
<comment type="caution">
    <text evidence="2">The sequence shown here is derived from an EMBL/GenBank/DDBJ whole genome shotgun (WGS) entry which is preliminary data.</text>
</comment>
<dbReference type="Gene3D" id="3.40.50.720">
    <property type="entry name" value="NAD(P)-binding Rossmann-like Domain"/>
    <property type="match status" value="1"/>
</dbReference>
<evidence type="ECO:0000313" key="2">
    <source>
        <dbReference type="EMBL" id="RPF28566.1"/>
    </source>
</evidence>
<dbReference type="SUPFAM" id="SSF69572">
    <property type="entry name" value="Activating enzymes of the ubiquitin-like proteins"/>
    <property type="match status" value="1"/>
</dbReference>
<dbReference type="GO" id="GO:0061503">
    <property type="term" value="F:tRNA threonylcarbamoyladenosine dehydratase"/>
    <property type="evidence" value="ECO:0007669"/>
    <property type="project" value="TreeGrafter"/>
</dbReference>
<dbReference type="GO" id="GO:0061504">
    <property type="term" value="P:cyclic threonylcarbamoyladenosine biosynthetic process"/>
    <property type="evidence" value="ECO:0007669"/>
    <property type="project" value="TreeGrafter"/>
</dbReference>
<name>A0A3N4Z9I8_9MICO</name>
<evidence type="ECO:0000259" key="1">
    <source>
        <dbReference type="Pfam" id="PF00899"/>
    </source>
</evidence>
<dbReference type="RefSeq" id="WP_123918876.1">
    <property type="nucleotide sequence ID" value="NZ_RKRA01000001.1"/>
</dbReference>
<dbReference type="InterPro" id="IPR000594">
    <property type="entry name" value="ThiF_NAD_FAD-bd"/>
</dbReference>
<dbReference type="EMBL" id="RKRA01000001">
    <property type="protein sequence ID" value="RPF28566.1"/>
    <property type="molecule type" value="Genomic_DNA"/>
</dbReference>
<dbReference type="GO" id="GO:0008641">
    <property type="term" value="F:ubiquitin-like modifier activating enzyme activity"/>
    <property type="evidence" value="ECO:0007669"/>
    <property type="project" value="InterPro"/>
</dbReference>
<keyword evidence="3" id="KW-1185">Reference proteome</keyword>
<keyword evidence="2" id="KW-0548">Nucleotidyltransferase</keyword>
<dbReference type="InterPro" id="IPR045886">
    <property type="entry name" value="ThiF/MoeB/HesA"/>
</dbReference>
<dbReference type="AlphaFoldDB" id="A0A3N4Z9I8"/>
<dbReference type="Pfam" id="PF00899">
    <property type="entry name" value="ThiF"/>
    <property type="match status" value="1"/>
</dbReference>
<sequence length="599" mass="64699">MRKPTSWWEANPGRLQWEIDWLEWLGVSLVSQTADEEAGLLRMCLRVPDSYTGIGELPLDVTFPQAYPFAEPVVVAPSLALAHHQHPFAKNLCLLTRGVGTLAPDGDGSIGHDGWEPGMSLAGLLRDQLRDVIELGQGSGVTDREARQGEPFAVYYSYEPISVVLVDSLWGPFKTGESGAMELDVYGAVSFADHQRTVLLVCELDRGASDAVRMPEAITRFWAETAASIPCNGRWVYLDDPVMSGDPEEVWLAAARADAGSPTTQHSNGVDFEARLVGFPEEHGPGVSGTGWLLVIRRRPGTQAAGNRAQRRRQQLPGTKPQPWTYHLIRAVRTGEKDIRARVPRNLEDLSHKSALIIGVGALGSVVAEQLARNGIRSMFLMDRDVMEPGNAARHACTTTESGLPKASGVASLVRRINPFIQVGASNLSVGAVISVPSDHADFIERISTTDILIDASADLPTQRLTAELAQRAGKDWVSVHGTNGAWAGEVVAVPAGADWCYGCYLAALGNGGLPRLPADQEEWWQPVGCAEPTFVGSSIDLTEIALLAVRTAAGMLAGRQQSGVYSVRTREADGVPIMPMFEHTPITQQDTCGKHRSS</sequence>
<dbReference type="PANTHER" id="PTHR43267:SF3">
    <property type="entry name" value="THIF PROTEIN"/>
    <property type="match status" value="1"/>
</dbReference>
<reference evidence="2 3" key="1">
    <citation type="submission" date="2018-11" db="EMBL/GenBank/DDBJ databases">
        <title>Sequencing the genomes of 1000 actinobacteria strains.</title>
        <authorList>
            <person name="Klenk H.-P."/>
        </authorList>
    </citation>
    <scope>NUCLEOTIDE SEQUENCE [LARGE SCALE GENOMIC DNA]</scope>
    <source>
        <strain evidence="2 3">DSM 14418</strain>
    </source>
</reference>
<gene>
    <name evidence="2" type="ORF">EDD32_3099</name>
</gene>
<feature type="domain" description="THIF-type NAD/FAD binding fold" evidence="1">
    <location>
        <begin position="345"/>
        <end position="507"/>
    </location>
</feature>
<dbReference type="InterPro" id="IPR035985">
    <property type="entry name" value="Ubiquitin-activating_enz"/>
</dbReference>
<dbReference type="GO" id="GO:0016779">
    <property type="term" value="F:nucleotidyltransferase activity"/>
    <property type="evidence" value="ECO:0007669"/>
    <property type="project" value="UniProtKB-KW"/>
</dbReference>
<evidence type="ECO:0000313" key="3">
    <source>
        <dbReference type="Proteomes" id="UP000280726"/>
    </source>
</evidence>
<accession>A0A3N4Z9I8</accession>